<sequence length="110" mass="12327">MFQTIKSRIKVDNAIFTFGETEINGVTQNEYLVFCAGANSQYVEWLSPLKDTSLLSLISTLRVIKNQGYKGKVKIKKGWFRINLHFLGVKPSKGIKVKANFSGCLFYSGG</sequence>
<evidence type="ECO:0000313" key="2">
    <source>
        <dbReference type="Proteomes" id="UP000242087"/>
    </source>
</evidence>
<protein>
    <submittedName>
        <fullName evidence="1">Uncharacterized protein</fullName>
    </submittedName>
</protein>
<dbReference type="EMBL" id="PYVF01000150">
    <property type="protein sequence ID" value="PTB87852.1"/>
    <property type="molecule type" value="Genomic_DNA"/>
</dbReference>
<dbReference type="Proteomes" id="UP000242087">
    <property type="component" value="Unassembled WGS sequence"/>
</dbReference>
<organism evidence="1 2">
    <name type="scientific">Pseudidiomarina aestuarii</name>
    <dbReference type="NCBI Taxonomy" id="624146"/>
    <lineage>
        <taxon>Bacteria</taxon>
        <taxon>Pseudomonadati</taxon>
        <taxon>Pseudomonadota</taxon>
        <taxon>Gammaproteobacteria</taxon>
        <taxon>Alteromonadales</taxon>
        <taxon>Idiomarinaceae</taxon>
        <taxon>Pseudidiomarina</taxon>
    </lineage>
</organism>
<accession>A0A2T4D250</accession>
<reference evidence="1 2" key="1">
    <citation type="submission" date="2018-03" db="EMBL/GenBank/DDBJ databases">
        <title>Cross-interface Injection: A General Nanoliter Liquid Handling Method Applied to Single Cells Genome Amplification Automated Nanoliter Liquid Handling Applied to Single Cell Multiple Displacement Amplification.</title>
        <authorList>
            <person name="Yun J."/>
            <person name="Xu P."/>
            <person name="Xu J."/>
            <person name="Dai X."/>
            <person name="Wang Y."/>
            <person name="Zheng X."/>
            <person name="Cao C."/>
            <person name="Yi Q."/>
            <person name="Zhu Y."/>
            <person name="Wang L."/>
            <person name="Dong Z."/>
            <person name="Huang Y."/>
            <person name="Huang L."/>
            <person name="Du W."/>
        </authorList>
    </citation>
    <scope>NUCLEOTIDE SEQUENCE [LARGE SCALE GENOMIC DNA]</scope>
    <source>
        <strain evidence="1 2">A12-4</strain>
    </source>
</reference>
<proteinExistence type="predicted"/>
<evidence type="ECO:0000313" key="1">
    <source>
        <dbReference type="EMBL" id="PTB87852.1"/>
    </source>
</evidence>
<gene>
    <name evidence="1" type="ORF">C9927_04940</name>
</gene>
<comment type="caution">
    <text evidence="1">The sequence shown here is derived from an EMBL/GenBank/DDBJ whole genome shotgun (WGS) entry which is preliminary data.</text>
</comment>
<dbReference type="AlphaFoldDB" id="A0A2T4D250"/>
<name>A0A2T4D250_9GAMM</name>